<sequence length="81" mass="8822">MGKASDMDITYGSQSSKLQWLGKVVKQSLIPIVAPMLPHRDFRCGNDAYTSIKFAAQHEGSTGPQQPAARYFNIAGSYSEA</sequence>
<protein>
    <submittedName>
        <fullName evidence="1">Uncharacterized protein</fullName>
    </submittedName>
</protein>
<comment type="caution">
    <text evidence="1">The sequence shown here is derived from an EMBL/GenBank/DDBJ whole genome shotgun (WGS) entry which is preliminary data.</text>
</comment>
<name>A0A139H306_9PEZI</name>
<accession>A0A139H306</accession>
<dbReference type="Proteomes" id="UP000070133">
    <property type="component" value="Unassembled WGS sequence"/>
</dbReference>
<proteinExistence type="predicted"/>
<keyword evidence="2" id="KW-1185">Reference proteome</keyword>
<reference evidence="1 2" key="1">
    <citation type="submission" date="2015-07" db="EMBL/GenBank/DDBJ databases">
        <title>Comparative genomics of the Sigatoka disease complex on banana suggests a link between parallel evolutionary changes in Pseudocercospora fijiensis and Pseudocercospora eumusae and increased virulence on the banana host.</title>
        <authorList>
            <person name="Chang T.-C."/>
            <person name="Salvucci A."/>
            <person name="Crous P.W."/>
            <person name="Stergiopoulos I."/>
        </authorList>
    </citation>
    <scope>NUCLEOTIDE SEQUENCE [LARGE SCALE GENOMIC DNA]</scope>
    <source>
        <strain evidence="1 2">CBS 114824</strain>
    </source>
</reference>
<dbReference type="EMBL" id="LFZN01000161">
    <property type="protein sequence ID" value="KXS96865.1"/>
    <property type="molecule type" value="Genomic_DNA"/>
</dbReference>
<organism evidence="1 2">
    <name type="scientific">Pseudocercospora eumusae</name>
    <dbReference type="NCBI Taxonomy" id="321146"/>
    <lineage>
        <taxon>Eukaryota</taxon>
        <taxon>Fungi</taxon>
        <taxon>Dikarya</taxon>
        <taxon>Ascomycota</taxon>
        <taxon>Pezizomycotina</taxon>
        <taxon>Dothideomycetes</taxon>
        <taxon>Dothideomycetidae</taxon>
        <taxon>Mycosphaerellales</taxon>
        <taxon>Mycosphaerellaceae</taxon>
        <taxon>Pseudocercospora</taxon>
    </lineage>
</organism>
<gene>
    <name evidence="1" type="ORF">AC578_7423</name>
</gene>
<evidence type="ECO:0000313" key="2">
    <source>
        <dbReference type="Proteomes" id="UP000070133"/>
    </source>
</evidence>
<evidence type="ECO:0000313" key="1">
    <source>
        <dbReference type="EMBL" id="KXS96865.1"/>
    </source>
</evidence>
<dbReference type="AlphaFoldDB" id="A0A139H306"/>